<sequence length="108" mass="12266">MNKFRRRQCTRKGFTRKYTDADIRLLARTDELHGRISGPATKKLCERGMFARTCGSPTCWFASMFSRLSQSGYRALSSITSLTALDKGISFSPGYSNSHFFVMAFRMS</sequence>
<protein>
    <submittedName>
        <fullName evidence="1">Uncharacterized protein</fullName>
    </submittedName>
</protein>
<name>A0A450ZG34_9GAMM</name>
<dbReference type="AlphaFoldDB" id="A0A450ZG34"/>
<dbReference type="EMBL" id="CAADFS010000203">
    <property type="protein sequence ID" value="VFK52698.1"/>
    <property type="molecule type" value="Genomic_DNA"/>
</dbReference>
<proteinExistence type="predicted"/>
<accession>A0A450ZG34</accession>
<evidence type="ECO:0000313" key="1">
    <source>
        <dbReference type="EMBL" id="VFK52698.1"/>
    </source>
</evidence>
<organism evidence="1">
    <name type="scientific">Candidatus Kentrum sp. TC</name>
    <dbReference type="NCBI Taxonomy" id="2126339"/>
    <lineage>
        <taxon>Bacteria</taxon>
        <taxon>Pseudomonadati</taxon>
        <taxon>Pseudomonadota</taxon>
        <taxon>Gammaproteobacteria</taxon>
        <taxon>Candidatus Kentrum</taxon>
    </lineage>
</organism>
<reference evidence="1" key="1">
    <citation type="submission" date="2019-02" db="EMBL/GenBank/DDBJ databases">
        <authorList>
            <person name="Gruber-Vodicka R. H."/>
            <person name="Seah K. B. B."/>
        </authorList>
    </citation>
    <scope>NUCLEOTIDE SEQUENCE</scope>
    <source>
        <strain evidence="1">BECK_BZ123</strain>
    </source>
</reference>
<gene>
    <name evidence="1" type="ORF">BECKTC1821D_GA0114238_12033</name>
</gene>